<name>A0AC34QD00_9BILA</name>
<sequence length="69" mass="7526">MKAYLVVILLLLVSVNFYQLEARVAKESKTITFGQVTEEAKLPIGEKRCYLCPGGPCCPPGVGFCCELS</sequence>
<organism evidence="1 2">
    <name type="scientific">Panagrolaimus sp. JU765</name>
    <dbReference type="NCBI Taxonomy" id="591449"/>
    <lineage>
        <taxon>Eukaryota</taxon>
        <taxon>Metazoa</taxon>
        <taxon>Ecdysozoa</taxon>
        <taxon>Nematoda</taxon>
        <taxon>Chromadorea</taxon>
        <taxon>Rhabditida</taxon>
        <taxon>Tylenchina</taxon>
        <taxon>Panagrolaimomorpha</taxon>
        <taxon>Panagrolaimoidea</taxon>
        <taxon>Panagrolaimidae</taxon>
        <taxon>Panagrolaimus</taxon>
    </lineage>
</organism>
<evidence type="ECO:0000313" key="1">
    <source>
        <dbReference type="Proteomes" id="UP000887576"/>
    </source>
</evidence>
<reference evidence="2" key="1">
    <citation type="submission" date="2022-11" db="UniProtKB">
        <authorList>
            <consortium name="WormBaseParasite"/>
        </authorList>
    </citation>
    <scope>IDENTIFICATION</scope>
</reference>
<proteinExistence type="predicted"/>
<evidence type="ECO:0000313" key="2">
    <source>
        <dbReference type="WBParaSite" id="JU765_v2.g15221.t1"/>
    </source>
</evidence>
<dbReference type="Proteomes" id="UP000887576">
    <property type="component" value="Unplaced"/>
</dbReference>
<dbReference type="WBParaSite" id="JU765_v2.g15221.t1">
    <property type="protein sequence ID" value="JU765_v2.g15221.t1"/>
    <property type="gene ID" value="JU765_v2.g15221"/>
</dbReference>
<accession>A0AC34QD00</accession>
<protein>
    <submittedName>
        <fullName evidence="2">Uncharacterized protein</fullName>
    </submittedName>
</protein>